<name>A0A6J4U9L8_9BACT</name>
<evidence type="ECO:0000313" key="2">
    <source>
        <dbReference type="EMBL" id="CAA9542387.1"/>
    </source>
</evidence>
<accession>A0A6J4U9L8</accession>
<feature type="region of interest" description="Disordered" evidence="1">
    <location>
        <begin position="1"/>
        <end position="86"/>
    </location>
</feature>
<dbReference type="AlphaFoldDB" id="A0A6J4U9L8"/>
<evidence type="ECO:0000256" key="1">
    <source>
        <dbReference type="SAM" id="MobiDB-lite"/>
    </source>
</evidence>
<feature type="compositionally biased region" description="Gly residues" evidence="1">
    <location>
        <begin position="31"/>
        <end position="40"/>
    </location>
</feature>
<gene>
    <name evidence="2" type="ORF">AVDCRST_MAG73-2067</name>
</gene>
<sequence>GFQRHRESGVDGGDRGGAHDPDPAAALSLSSGGGAIGGQRFGRSQCGDGESIADSRSGAFARADGTPDAGPDGTSQSGAARLPRSI</sequence>
<feature type="non-terminal residue" evidence="2">
    <location>
        <position position="86"/>
    </location>
</feature>
<protein>
    <submittedName>
        <fullName evidence="2">Uncharacterized protein</fullName>
    </submittedName>
</protein>
<reference evidence="2" key="1">
    <citation type="submission" date="2020-02" db="EMBL/GenBank/DDBJ databases">
        <authorList>
            <person name="Meier V. D."/>
        </authorList>
    </citation>
    <scope>NUCLEOTIDE SEQUENCE</scope>
    <source>
        <strain evidence="2">AVDCRST_MAG73</strain>
    </source>
</reference>
<organism evidence="2">
    <name type="scientific">uncultured Thermomicrobiales bacterium</name>
    <dbReference type="NCBI Taxonomy" id="1645740"/>
    <lineage>
        <taxon>Bacteria</taxon>
        <taxon>Pseudomonadati</taxon>
        <taxon>Thermomicrobiota</taxon>
        <taxon>Thermomicrobia</taxon>
        <taxon>Thermomicrobiales</taxon>
        <taxon>environmental samples</taxon>
    </lineage>
</organism>
<feature type="compositionally biased region" description="Basic and acidic residues" evidence="1">
    <location>
        <begin position="1"/>
        <end position="22"/>
    </location>
</feature>
<feature type="non-terminal residue" evidence="2">
    <location>
        <position position="1"/>
    </location>
</feature>
<proteinExistence type="predicted"/>
<dbReference type="EMBL" id="CADCWE010000130">
    <property type="protein sequence ID" value="CAA9542387.1"/>
    <property type="molecule type" value="Genomic_DNA"/>
</dbReference>